<dbReference type="EMBL" id="LAZR01004402">
    <property type="protein sequence ID" value="KKN08919.1"/>
    <property type="molecule type" value="Genomic_DNA"/>
</dbReference>
<dbReference type="AlphaFoldDB" id="A0A0F9MT24"/>
<comment type="caution">
    <text evidence="1">The sequence shown here is derived from an EMBL/GenBank/DDBJ whole genome shotgun (WGS) entry which is preliminary data.</text>
</comment>
<evidence type="ECO:0000313" key="1">
    <source>
        <dbReference type="EMBL" id="KKN08919.1"/>
    </source>
</evidence>
<sequence>MEKKERIADLLRAEAQSEAAGRLLGASGTACVRFSSDVSVYVSTDFGLTGLKVGVNWPALGLADVDTTRRMIRSLQHAATLAGRIQAIIDDHEDHGNGLVSGCKACFPPPPPMWEGAPGYGQAEGGQKS</sequence>
<organism evidence="1">
    <name type="scientific">marine sediment metagenome</name>
    <dbReference type="NCBI Taxonomy" id="412755"/>
    <lineage>
        <taxon>unclassified sequences</taxon>
        <taxon>metagenomes</taxon>
        <taxon>ecological metagenomes</taxon>
    </lineage>
</organism>
<name>A0A0F9MT24_9ZZZZ</name>
<protein>
    <submittedName>
        <fullName evidence="1">Uncharacterized protein</fullName>
    </submittedName>
</protein>
<reference evidence="1" key="1">
    <citation type="journal article" date="2015" name="Nature">
        <title>Complex archaea that bridge the gap between prokaryotes and eukaryotes.</title>
        <authorList>
            <person name="Spang A."/>
            <person name="Saw J.H."/>
            <person name="Jorgensen S.L."/>
            <person name="Zaremba-Niedzwiedzka K."/>
            <person name="Martijn J."/>
            <person name="Lind A.E."/>
            <person name="van Eijk R."/>
            <person name="Schleper C."/>
            <person name="Guy L."/>
            <person name="Ettema T.J."/>
        </authorList>
    </citation>
    <scope>NUCLEOTIDE SEQUENCE</scope>
</reference>
<proteinExistence type="predicted"/>
<accession>A0A0F9MT24</accession>
<gene>
    <name evidence="1" type="ORF">LCGC14_1051730</name>
</gene>